<dbReference type="Pfam" id="PF01226">
    <property type="entry name" value="Form_Nir_trans"/>
    <property type="match status" value="1"/>
</dbReference>
<evidence type="ECO:0000256" key="3">
    <source>
        <dbReference type="ARBA" id="ARBA00022989"/>
    </source>
</evidence>
<organism evidence="6 7">
    <name type="scientific">Caenispirillum bisanense</name>
    <dbReference type="NCBI Taxonomy" id="414052"/>
    <lineage>
        <taxon>Bacteria</taxon>
        <taxon>Pseudomonadati</taxon>
        <taxon>Pseudomonadota</taxon>
        <taxon>Alphaproteobacteria</taxon>
        <taxon>Rhodospirillales</taxon>
        <taxon>Novispirillaceae</taxon>
        <taxon>Caenispirillum</taxon>
    </lineage>
</organism>
<dbReference type="InterPro" id="IPR023271">
    <property type="entry name" value="Aquaporin-like"/>
</dbReference>
<keyword evidence="4 5" id="KW-0472">Membrane</keyword>
<evidence type="ECO:0000256" key="2">
    <source>
        <dbReference type="ARBA" id="ARBA00022692"/>
    </source>
</evidence>
<keyword evidence="3 5" id="KW-1133">Transmembrane helix</keyword>
<dbReference type="Gene3D" id="1.20.1080.10">
    <property type="entry name" value="Glycerol uptake facilitator protein"/>
    <property type="match status" value="1"/>
</dbReference>
<dbReference type="PANTHER" id="PTHR30520:SF2">
    <property type="entry name" value="INNER MEMBRANE PROTEIN YFDC"/>
    <property type="match status" value="1"/>
</dbReference>
<dbReference type="GO" id="GO:0005886">
    <property type="term" value="C:plasma membrane"/>
    <property type="evidence" value="ECO:0007669"/>
    <property type="project" value="TreeGrafter"/>
</dbReference>
<dbReference type="InterPro" id="IPR000292">
    <property type="entry name" value="For/NO2_transpt"/>
</dbReference>
<sequence length="265" mass="28329">MADKDDDRPSQAERSRLNAFELYEVVSRDGESELDRPATSLWWSGVAAGIAITASLVTEGLLYLHLPEGPWHHALSSLGYTVGFLIVVIGRLQLFTENTITPVLPLLSHPGMELARGTAILWAVVFAANMVGGLLAIAVMVYGGTVTPEQLDAMVAVSRVVLGHGWLETFRLAIPAGFLIAAAVWLLPNARGYEIWVVVGLTYVIALGDYSHVIAGAAEVFLLWMVGEADIAKILGFISAAFLGNVVGGTGLFALLAYGQVKQEL</sequence>
<dbReference type="EMBL" id="OCNJ01000001">
    <property type="protein sequence ID" value="SOD89992.1"/>
    <property type="molecule type" value="Genomic_DNA"/>
</dbReference>
<dbReference type="AlphaFoldDB" id="A0A286G3D6"/>
<dbReference type="PANTHER" id="PTHR30520">
    <property type="entry name" value="FORMATE TRANSPORTER-RELATED"/>
    <property type="match status" value="1"/>
</dbReference>
<keyword evidence="7" id="KW-1185">Reference proteome</keyword>
<reference evidence="6 7" key="1">
    <citation type="submission" date="2017-09" db="EMBL/GenBank/DDBJ databases">
        <authorList>
            <person name="Ehlers B."/>
            <person name="Leendertz F.H."/>
        </authorList>
    </citation>
    <scope>NUCLEOTIDE SEQUENCE [LARGE SCALE GENOMIC DNA]</scope>
    <source>
        <strain evidence="6 7">USBA 140</strain>
    </source>
</reference>
<feature type="transmembrane region" description="Helical" evidence="5">
    <location>
        <begin position="193"/>
        <end position="222"/>
    </location>
</feature>
<protein>
    <submittedName>
        <fullName evidence="6">Formate/nitrite transporter FocA, FNT family</fullName>
    </submittedName>
</protein>
<dbReference type="OrthoDB" id="261587at2"/>
<dbReference type="GO" id="GO:0015499">
    <property type="term" value="F:formate transmembrane transporter activity"/>
    <property type="evidence" value="ECO:0007669"/>
    <property type="project" value="TreeGrafter"/>
</dbReference>
<accession>A0A286G3D6</accession>
<evidence type="ECO:0000313" key="6">
    <source>
        <dbReference type="EMBL" id="SOD89992.1"/>
    </source>
</evidence>
<keyword evidence="2 5" id="KW-0812">Transmembrane</keyword>
<feature type="transmembrane region" description="Helical" evidence="5">
    <location>
        <begin position="234"/>
        <end position="258"/>
    </location>
</feature>
<feature type="transmembrane region" description="Helical" evidence="5">
    <location>
        <begin position="78"/>
        <end position="96"/>
    </location>
</feature>
<feature type="transmembrane region" description="Helical" evidence="5">
    <location>
        <begin position="41"/>
        <end position="66"/>
    </location>
</feature>
<dbReference type="RefSeq" id="WP_097277294.1">
    <property type="nucleotide sequence ID" value="NZ_OCNJ01000001.1"/>
</dbReference>
<evidence type="ECO:0000256" key="5">
    <source>
        <dbReference type="SAM" id="Phobius"/>
    </source>
</evidence>
<evidence type="ECO:0000313" key="7">
    <source>
        <dbReference type="Proteomes" id="UP000219621"/>
    </source>
</evidence>
<dbReference type="Proteomes" id="UP000219621">
    <property type="component" value="Unassembled WGS sequence"/>
</dbReference>
<evidence type="ECO:0000256" key="4">
    <source>
        <dbReference type="ARBA" id="ARBA00023136"/>
    </source>
</evidence>
<name>A0A286G3D6_9PROT</name>
<evidence type="ECO:0000256" key="1">
    <source>
        <dbReference type="ARBA" id="ARBA00004141"/>
    </source>
</evidence>
<feature type="transmembrane region" description="Helical" evidence="5">
    <location>
        <begin position="165"/>
        <end position="187"/>
    </location>
</feature>
<comment type="subcellular location">
    <subcellularLocation>
        <location evidence="1">Membrane</location>
        <topology evidence="1">Multi-pass membrane protein</topology>
    </subcellularLocation>
</comment>
<feature type="transmembrane region" description="Helical" evidence="5">
    <location>
        <begin position="119"/>
        <end position="144"/>
    </location>
</feature>
<proteinExistence type="predicted"/>
<gene>
    <name evidence="6" type="ORF">SAMN05421508_101404</name>
</gene>